<dbReference type="Proteomes" id="UP000011910">
    <property type="component" value="Unassembled WGS sequence"/>
</dbReference>
<dbReference type="STRING" id="1279009.ADICEAN_04087"/>
<feature type="signal peptide" evidence="1">
    <location>
        <begin position="1"/>
        <end position="21"/>
    </location>
</feature>
<keyword evidence="3" id="KW-1185">Reference proteome</keyword>
<evidence type="ECO:0000313" key="3">
    <source>
        <dbReference type="Proteomes" id="UP000011910"/>
    </source>
</evidence>
<dbReference type="EMBL" id="AODQ01000187">
    <property type="protein sequence ID" value="EMR00788.1"/>
    <property type="molecule type" value="Genomic_DNA"/>
</dbReference>
<comment type="caution">
    <text evidence="2">The sequence shown here is derived from an EMBL/GenBank/DDBJ whole genome shotgun (WGS) entry which is preliminary data.</text>
</comment>
<evidence type="ECO:0000256" key="1">
    <source>
        <dbReference type="SAM" id="SignalP"/>
    </source>
</evidence>
<reference evidence="2 3" key="1">
    <citation type="journal article" date="2013" name="Genome Announc.">
        <title>Draft Genome Sequence of Cesiribacter andamanensis Strain AMV16T, Isolated from a Soil Sample from a Mud Volcano in the Andaman Islands, India.</title>
        <authorList>
            <person name="Shivaji S."/>
            <person name="Ara S."/>
            <person name="Begum Z."/>
            <person name="Srinivas T.N."/>
            <person name="Singh A."/>
            <person name="Kumar Pinnaka A."/>
        </authorList>
    </citation>
    <scope>NUCLEOTIDE SEQUENCE [LARGE SCALE GENOMIC DNA]</scope>
    <source>
        <strain evidence="2 3">AMV16</strain>
    </source>
</reference>
<gene>
    <name evidence="2" type="ORF">ADICEAN_04087</name>
</gene>
<evidence type="ECO:0008006" key="4">
    <source>
        <dbReference type="Google" id="ProtNLM"/>
    </source>
</evidence>
<sequence length="277" mass="31386">MRTHFILFCSLFWGCLLSASAQKWQLSLEAGGQHSFIPAYTHMADRQPCPPSSGYCSITATNDIAYTYQNRPAGYVKLNLGYRSNERLQVYHSLGFSLLRFQPTVSETSSGENPTSYCYERDENGNLIAVPCDDNNTLRYSDSRSGRTSVLYALQELGASYQLLARFSVQAGFDLSYKLYSQLYAPEMYYTPGSSWEDPGEYYFEMEKDRSGTGFRSVLLGVHTGIAYELTDRFSLSLALQHSLSPVYNGEERIGKGYERSRASQLRLGVRYTVRSW</sequence>
<dbReference type="AlphaFoldDB" id="M7MWK8"/>
<organism evidence="2 3">
    <name type="scientific">Cesiribacter andamanensis AMV16</name>
    <dbReference type="NCBI Taxonomy" id="1279009"/>
    <lineage>
        <taxon>Bacteria</taxon>
        <taxon>Pseudomonadati</taxon>
        <taxon>Bacteroidota</taxon>
        <taxon>Cytophagia</taxon>
        <taxon>Cytophagales</taxon>
        <taxon>Cesiribacteraceae</taxon>
        <taxon>Cesiribacter</taxon>
    </lineage>
</organism>
<feature type="chain" id="PRO_5004081645" description="Outer membrane protein beta-barrel domain-containing protein" evidence="1">
    <location>
        <begin position="22"/>
        <end position="277"/>
    </location>
</feature>
<protein>
    <recommendedName>
        <fullName evidence="4">Outer membrane protein beta-barrel domain-containing protein</fullName>
    </recommendedName>
</protein>
<accession>M7MWK8</accession>
<proteinExistence type="predicted"/>
<dbReference type="RefSeq" id="WP_009197462.1">
    <property type="nucleotide sequence ID" value="NZ_AODQ01000187.1"/>
</dbReference>
<keyword evidence="1" id="KW-0732">Signal</keyword>
<evidence type="ECO:0000313" key="2">
    <source>
        <dbReference type="EMBL" id="EMR00788.1"/>
    </source>
</evidence>
<name>M7MWK8_9BACT</name>